<comment type="similarity">
    <text evidence="2">Belongs to the peptidase C48 family.</text>
</comment>
<reference evidence="16" key="2">
    <citation type="submission" date="2025-09" db="UniProtKB">
        <authorList>
            <consortium name="Ensembl"/>
        </authorList>
    </citation>
    <scope>IDENTIFICATION</scope>
</reference>
<comment type="subcellular location">
    <subcellularLocation>
        <location evidence="1">Cytoplasm</location>
    </subcellularLocation>
</comment>
<feature type="region of interest" description="Disordered" evidence="14">
    <location>
        <begin position="137"/>
        <end position="160"/>
    </location>
</feature>
<evidence type="ECO:0000256" key="14">
    <source>
        <dbReference type="SAM" id="MobiDB-lite"/>
    </source>
</evidence>
<feature type="region of interest" description="Disordered" evidence="14">
    <location>
        <begin position="523"/>
        <end position="548"/>
    </location>
</feature>
<dbReference type="Proteomes" id="UP000694406">
    <property type="component" value="Unplaced"/>
</dbReference>
<keyword evidence="9" id="KW-0391">Immunity</keyword>
<dbReference type="PANTHER" id="PTHR46896:SF2">
    <property type="entry name" value="SENTRIN-SPECIFIC PROTEASE 7"/>
    <property type="match status" value="1"/>
</dbReference>
<evidence type="ECO:0000256" key="3">
    <source>
        <dbReference type="ARBA" id="ARBA00022490"/>
    </source>
</evidence>
<feature type="domain" description="Ubiquitin-like protease family profile" evidence="15">
    <location>
        <begin position="862"/>
        <end position="1133"/>
    </location>
</feature>
<feature type="compositionally biased region" description="Low complexity" evidence="14">
    <location>
        <begin position="443"/>
        <end position="453"/>
    </location>
</feature>
<evidence type="ECO:0000256" key="8">
    <source>
        <dbReference type="ARBA" id="ARBA00022801"/>
    </source>
</evidence>
<evidence type="ECO:0000256" key="7">
    <source>
        <dbReference type="ARBA" id="ARBA00022786"/>
    </source>
</evidence>
<keyword evidence="4" id="KW-0597">Phosphoprotein</keyword>
<evidence type="ECO:0000256" key="12">
    <source>
        <dbReference type="ARBA" id="ARBA00077362"/>
    </source>
</evidence>
<dbReference type="AlphaFoldDB" id="A0A8C5RG48"/>
<organism evidence="16 17">
    <name type="scientific">Laticauda laticaudata</name>
    <name type="common">Blue-ringed sea krait</name>
    <name type="synonym">Blue-lipped sea krait</name>
    <dbReference type="NCBI Taxonomy" id="8630"/>
    <lineage>
        <taxon>Eukaryota</taxon>
        <taxon>Metazoa</taxon>
        <taxon>Chordata</taxon>
        <taxon>Craniata</taxon>
        <taxon>Vertebrata</taxon>
        <taxon>Euteleostomi</taxon>
        <taxon>Lepidosauria</taxon>
        <taxon>Squamata</taxon>
        <taxon>Bifurcata</taxon>
        <taxon>Unidentata</taxon>
        <taxon>Episquamata</taxon>
        <taxon>Toxicofera</taxon>
        <taxon>Serpentes</taxon>
        <taxon>Colubroidea</taxon>
        <taxon>Elapidae</taxon>
        <taxon>Laticaudinae</taxon>
        <taxon>Laticauda</taxon>
    </lineage>
</organism>
<dbReference type="GO" id="GO:0045087">
    <property type="term" value="P:innate immune response"/>
    <property type="evidence" value="ECO:0007669"/>
    <property type="project" value="UniProtKB-KW"/>
</dbReference>
<name>A0A8C5RG48_LATLA</name>
<dbReference type="SUPFAM" id="SSF54001">
    <property type="entry name" value="Cysteine proteinases"/>
    <property type="match status" value="1"/>
</dbReference>
<dbReference type="PROSITE" id="PS50600">
    <property type="entry name" value="ULP_PROTEASE"/>
    <property type="match status" value="1"/>
</dbReference>
<comment type="function">
    <text evidence="10">Protease that acts as a positive regulator of the cGAS-STING pathway by catalyzing desumoylation of CGAS. Desumoylation of CGAS promotes DNA-binding activity of CGAS, subsequent oligomerization and activation. Deconjugates SUMO2 and SUMO3 from targeted proteins, but not SUMO1. Catalyzes the deconjugation of poly-SUMO2 and poly-SUMO3 chains. Has very low efficiency in processing full-length SUMO proteins to their mature forms.</text>
</comment>
<evidence type="ECO:0000256" key="1">
    <source>
        <dbReference type="ARBA" id="ARBA00004496"/>
    </source>
</evidence>
<evidence type="ECO:0000256" key="6">
    <source>
        <dbReference type="ARBA" id="ARBA00022670"/>
    </source>
</evidence>
<dbReference type="InterPro" id="IPR038765">
    <property type="entry name" value="Papain-like_cys_pep_sf"/>
</dbReference>
<dbReference type="InterPro" id="IPR003653">
    <property type="entry name" value="Peptidase_C48_C"/>
</dbReference>
<feature type="compositionally biased region" description="Polar residues" evidence="14">
    <location>
        <begin position="59"/>
        <end position="69"/>
    </location>
</feature>
<evidence type="ECO:0000256" key="11">
    <source>
        <dbReference type="ARBA" id="ARBA00073896"/>
    </source>
</evidence>
<dbReference type="FunFam" id="3.30.310.130:FF:000001">
    <property type="entry name" value="sentrin-specific protease 6 isoform X1"/>
    <property type="match status" value="1"/>
</dbReference>
<evidence type="ECO:0000256" key="4">
    <source>
        <dbReference type="ARBA" id="ARBA00022553"/>
    </source>
</evidence>
<evidence type="ECO:0000256" key="5">
    <source>
        <dbReference type="ARBA" id="ARBA00022588"/>
    </source>
</evidence>
<keyword evidence="7" id="KW-0833">Ubl conjugation pathway</keyword>
<keyword evidence="6" id="KW-0645">Protease</keyword>
<dbReference type="GO" id="GO:0005634">
    <property type="term" value="C:nucleus"/>
    <property type="evidence" value="ECO:0007669"/>
    <property type="project" value="Ensembl"/>
</dbReference>
<evidence type="ECO:0000256" key="10">
    <source>
        <dbReference type="ARBA" id="ARBA00057377"/>
    </source>
</evidence>
<dbReference type="FunFam" id="1.10.418.20:FF:000004">
    <property type="entry name" value="sentrin-specific protease 7 isoform X1"/>
    <property type="match status" value="1"/>
</dbReference>
<evidence type="ECO:0000259" key="15">
    <source>
        <dbReference type="PROSITE" id="PS50600"/>
    </source>
</evidence>
<feature type="region of interest" description="Disordered" evidence="14">
    <location>
        <begin position="37"/>
        <end position="69"/>
    </location>
</feature>
<feature type="compositionally biased region" description="Polar residues" evidence="14">
    <location>
        <begin position="523"/>
        <end position="534"/>
    </location>
</feature>
<dbReference type="GO" id="GO:0070139">
    <property type="term" value="F:SUMO-specific endopeptidase activity"/>
    <property type="evidence" value="ECO:0007669"/>
    <property type="project" value="TreeGrafter"/>
</dbReference>
<sequence>MPELSSSFDQVQNDAFFWKAHTTDLDGSERARILKRSETNKQENISASTLAADIPQDPSGRSPTGQQPRATAFKFSRKIFPAPLFRRAVPLPEVAPKCYAGRRNNLPVAIRINKGGRSWRGKRGFIGSAVTMEESGKSSSYPQNYRIPKKGSNTQPDDEHIQSPLSRFEVINQWQNSFQGWASGSRNKRIQSNWKRKNIGDERSVLRQPKVILTNVLKTELGRKYIKTQFITDAHLSHTVKLQSNQQTSSSVDTLEIWHILNPLHQSPFLSESRQPKVILTNILRTKTGRKYMQKQLLSDAKLSDANKLQSDEQPSLSISSLKSCQTISSQQSCILRKRCENYPKRSHEKKQSKDTELSNALQTLKKCDVLLEDCRISNKDGYKAGKRQEDFKNLSTSLRKPSCWNNESRKRRGVFRSHWNEASPKKSLLKEHKTESVQSSGNQNPNENHQNLTNNLQEENNQQILESNFNETQNTTDLGTAGCCPSKNNLNTSLDRKLYSFTNKDKSVLSVVSSSVKEKVNATSPLKNPLTKSEMNKETAESTEPIVLSSDEEELLELQDPETYFQTEKDHEVEKNDKEQEIFLHLMEDPSQYKTESKAKEVSADPLVLHFSEDHSPISEHVPLTLDIKFERLYFGKYKRAAAGCARFTINCFTIPFEVALNKKIVLSIDSLHLKRFGLWTNKDSSDFGNSAIIFLWLSLDYMEQVENQLGRIILNKQVEGSKFIFIQLSQMLTEKEQVMLNRIIAEISTKIHSADLTNFLPWQQAIEEISCEENSFMHYCYETFQKHLERNRTSVSAEQALEECKSNLIKPNYTLLQKQHSGQYSFSVSSVKGNGWEELQEPGPMRNLIVYPPSPAKGGLGVTKEDLECLEYGEFLNDVIIDFYLKYLQLEKAPKELADRSHIFSSFFYKCLTRSEKNSEENPKLSIAQRRHRRVKRWTRYINIFNKDYIFVPVNEESHWYIAVICFPWLEKVTYKDCESQHLPQSDFQQFPHQSESNSGTIRKESVLILSDIWCDSEEQHIKSNLHNEDIQPDTIASEFSSKLSKNFSDTLKMKKICKRPCILILDSLKASSVQNTVQVLREYLEVEWEAKRKTCREFSKSTMVDFYPRVPKQNNNSDCGIYLLQYVETFFQNPIINFELPVHLEQWFPPHLVRRKREQIKDLILQLHFQQQSGSKS</sequence>
<keyword evidence="5" id="KW-0399">Innate immunity</keyword>
<protein>
    <recommendedName>
        <fullName evidence="11">Sentrin-specific protease 7</fullName>
    </recommendedName>
    <alternativeName>
        <fullName evidence="13">SUMO-1-specific protease 2</fullName>
    </alternativeName>
    <alternativeName>
        <fullName evidence="12">Sentrin/SUMO-specific protease SENP7</fullName>
    </alternativeName>
</protein>
<keyword evidence="17" id="KW-1185">Reference proteome</keyword>
<dbReference type="GeneTree" id="ENSGT00940000157308"/>
<evidence type="ECO:0000256" key="9">
    <source>
        <dbReference type="ARBA" id="ARBA00022859"/>
    </source>
</evidence>
<evidence type="ECO:0000313" key="16">
    <source>
        <dbReference type="Ensembl" id="ENSLLTP00000002912.1"/>
    </source>
</evidence>
<dbReference type="Gene3D" id="3.40.395.10">
    <property type="entry name" value="Adenoviral Proteinase, Chain A"/>
    <property type="match status" value="1"/>
</dbReference>
<proteinExistence type="inferred from homology"/>
<keyword evidence="8" id="KW-0378">Hydrolase</keyword>
<dbReference type="GO" id="GO:0016926">
    <property type="term" value="P:protein desumoylation"/>
    <property type="evidence" value="ECO:0007669"/>
    <property type="project" value="TreeGrafter"/>
</dbReference>
<keyword evidence="3" id="KW-0963">Cytoplasm</keyword>
<gene>
    <name evidence="16" type="primary">SENP7</name>
</gene>
<dbReference type="Ensembl" id="ENSLLTT00000003031.1">
    <property type="protein sequence ID" value="ENSLLTP00000002912.1"/>
    <property type="gene ID" value="ENSLLTG00000002229.1"/>
</dbReference>
<reference evidence="16" key="1">
    <citation type="submission" date="2025-08" db="UniProtKB">
        <authorList>
            <consortium name="Ensembl"/>
        </authorList>
    </citation>
    <scope>IDENTIFICATION</scope>
</reference>
<dbReference type="InterPro" id="IPR051947">
    <property type="entry name" value="Sentrin-specific_protease"/>
</dbReference>
<evidence type="ECO:0000256" key="2">
    <source>
        <dbReference type="ARBA" id="ARBA00005234"/>
    </source>
</evidence>
<dbReference type="PANTHER" id="PTHR46896">
    <property type="entry name" value="SENTRIN-SPECIFIC PROTEASE"/>
    <property type="match status" value="1"/>
</dbReference>
<accession>A0A8C5RG48</accession>
<feature type="region of interest" description="Disordered" evidence="14">
    <location>
        <begin position="416"/>
        <end position="453"/>
    </location>
</feature>
<dbReference type="GO" id="GO:0006508">
    <property type="term" value="P:proteolysis"/>
    <property type="evidence" value="ECO:0007669"/>
    <property type="project" value="UniProtKB-KW"/>
</dbReference>
<evidence type="ECO:0000313" key="17">
    <source>
        <dbReference type="Proteomes" id="UP000694406"/>
    </source>
</evidence>
<dbReference type="FunFam" id="1.10.418.20:FF:000001">
    <property type="entry name" value="sentrin-specific protease 6 isoform X1"/>
    <property type="match status" value="1"/>
</dbReference>
<dbReference type="GO" id="GO:0005737">
    <property type="term" value="C:cytoplasm"/>
    <property type="evidence" value="ECO:0007669"/>
    <property type="project" value="UniProtKB-SubCell"/>
</dbReference>
<dbReference type="Pfam" id="PF02902">
    <property type="entry name" value="Peptidase_C48"/>
    <property type="match status" value="1"/>
</dbReference>
<evidence type="ECO:0000256" key="13">
    <source>
        <dbReference type="ARBA" id="ARBA00079021"/>
    </source>
</evidence>